<feature type="transmembrane region" description="Helical" evidence="6">
    <location>
        <begin position="76"/>
        <end position="98"/>
    </location>
</feature>
<proteinExistence type="predicted"/>
<evidence type="ECO:0000256" key="2">
    <source>
        <dbReference type="ARBA" id="ARBA00022475"/>
    </source>
</evidence>
<keyword evidence="5 6" id="KW-0472">Membrane</keyword>
<keyword evidence="2" id="KW-1003">Cell membrane</keyword>
<sequence>MIEIILGKYNYWIYIALMMIGFYAMIAKENLVKKVLGMNIFQTGVILLYVSISKVSGGTVPIIWDKAKIYDNPLPHVLMLTAIVVSVSTTAVALALIIRIYKSYGTIEDDQIVKINSNSSSIEVPSETEGSA</sequence>
<protein>
    <submittedName>
        <fullName evidence="7">Na(+) H(+) antiporter subunit C</fullName>
    </submittedName>
</protein>
<dbReference type="Gene3D" id="1.10.287.3510">
    <property type="match status" value="1"/>
</dbReference>
<reference evidence="7" key="1">
    <citation type="submission" date="2018-06" db="EMBL/GenBank/DDBJ databases">
        <authorList>
            <person name="Zhirakovskaya E."/>
        </authorList>
    </citation>
    <scope>NUCLEOTIDE SEQUENCE</scope>
</reference>
<feature type="transmembrane region" description="Helical" evidence="6">
    <location>
        <begin position="12"/>
        <end position="32"/>
    </location>
</feature>
<keyword evidence="4 6" id="KW-1133">Transmembrane helix</keyword>
<dbReference type="GO" id="GO:0005886">
    <property type="term" value="C:plasma membrane"/>
    <property type="evidence" value="ECO:0007669"/>
    <property type="project" value="UniProtKB-SubCell"/>
</dbReference>
<dbReference type="Pfam" id="PF00420">
    <property type="entry name" value="Oxidored_q2"/>
    <property type="match status" value="1"/>
</dbReference>
<dbReference type="NCBIfam" id="NF005624">
    <property type="entry name" value="PRK07375.2-3"/>
    <property type="match status" value="1"/>
</dbReference>
<gene>
    <name evidence="7" type="ORF">MNBD_DELTA01-1112</name>
</gene>
<dbReference type="InterPro" id="IPR050601">
    <property type="entry name" value="CPA3_antiporter_subunitC"/>
</dbReference>
<evidence type="ECO:0000256" key="5">
    <source>
        <dbReference type="ARBA" id="ARBA00023136"/>
    </source>
</evidence>
<dbReference type="InterPro" id="IPR039428">
    <property type="entry name" value="NUOK/Mnh_C1-like"/>
</dbReference>
<dbReference type="PANTHER" id="PTHR34583">
    <property type="entry name" value="ANTIPORTER SUBUNIT MNHC2-RELATED"/>
    <property type="match status" value="1"/>
</dbReference>
<feature type="transmembrane region" description="Helical" evidence="6">
    <location>
        <begin position="44"/>
        <end position="64"/>
    </location>
</feature>
<dbReference type="PANTHER" id="PTHR34583:SF2">
    <property type="entry name" value="ANTIPORTER SUBUNIT MNHC2-RELATED"/>
    <property type="match status" value="1"/>
</dbReference>
<dbReference type="EMBL" id="UOEA01000067">
    <property type="protein sequence ID" value="VAV84484.1"/>
    <property type="molecule type" value="Genomic_DNA"/>
</dbReference>
<organism evidence="7">
    <name type="scientific">hydrothermal vent metagenome</name>
    <dbReference type="NCBI Taxonomy" id="652676"/>
    <lineage>
        <taxon>unclassified sequences</taxon>
        <taxon>metagenomes</taxon>
        <taxon>ecological metagenomes</taxon>
    </lineage>
</organism>
<dbReference type="AlphaFoldDB" id="A0A3B0QS11"/>
<name>A0A3B0QS11_9ZZZZ</name>
<evidence type="ECO:0000256" key="4">
    <source>
        <dbReference type="ARBA" id="ARBA00022989"/>
    </source>
</evidence>
<keyword evidence="3 6" id="KW-0812">Transmembrane</keyword>
<dbReference type="NCBIfam" id="NF005621">
    <property type="entry name" value="PRK07375.1-6"/>
    <property type="match status" value="1"/>
</dbReference>
<evidence type="ECO:0000256" key="1">
    <source>
        <dbReference type="ARBA" id="ARBA00004651"/>
    </source>
</evidence>
<evidence type="ECO:0000256" key="6">
    <source>
        <dbReference type="SAM" id="Phobius"/>
    </source>
</evidence>
<evidence type="ECO:0000313" key="7">
    <source>
        <dbReference type="EMBL" id="VAV84484.1"/>
    </source>
</evidence>
<accession>A0A3B0QS11</accession>
<comment type="subcellular location">
    <subcellularLocation>
        <location evidence="1">Cell membrane</location>
        <topology evidence="1">Multi-pass membrane protein</topology>
    </subcellularLocation>
</comment>
<evidence type="ECO:0000256" key="3">
    <source>
        <dbReference type="ARBA" id="ARBA00022692"/>
    </source>
</evidence>